<dbReference type="EMBL" id="UINC01217459">
    <property type="protein sequence ID" value="SVE44065.1"/>
    <property type="molecule type" value="Genomic_DNA"/>
</dbReference>
<name>A0A383DII6_9ZZZZ</name>
<gene>
    <name evidence="1" type="ORF">METZ01_LOCUS496919</name>
</gene>
<evidence type="ECO:0008006" key="2">
    <source>
        <dbReference type="Google" id="ProtNLM"/>
    </source>
</evidence>
<proteinExistence type="predicted"/>
<evidence type="ECO:0000313" key="1">
    <source>
        <dbReference type="EMBL" id="SVE44065.1"/>
    </source>
</evidence>
<accession>A0A383DII6</accession>
<dbReference type="AlphaFoldDB" id="A0A383DII6"/>
<reference evidence="1" key="1">
    <citation type="submission" date="2018-05" db="EMBL/GenBank/DDBJ databases">
        <authorList>
            <person name="Lanie J.A."/>
            <person name="Ng W.-L."/>
            <person name="Kazmierczak K.M."/>
            <person name="Andrzejewski T.M."/>
            <person name="Davidsen T.M."/>
            <person name="Wayne K.J."/>
            <person name="Tettelin H."/>
            <person name="Glass J.I."/>
            <person name="Rusch D."/>
            <person name="Podicherti R."/>
            <person name="Tsui H.-C.T."/>
            <person name="Winkler M.E."/>
        </authorList>
    </citation>
    <scope>NUCLEOTIDE SEQUENCE</scope>
</reference>
<organism evidence="1">
    <name type="scientific">marine metagenome</name>
    <dbReference type="NCBI Taxonomy" id="408172"/>
    <lineage>
        <taxon>unclassified sequences</taxon>
        <taxon>metagenomes</taxon>
        <taxon>ecological metagenomes</taxon>
    </lineage>
</organism>
<sequence length="109" mass="11686">MGQPITVVTKPSSRAGVVRYETNRALTGMGHERFQPGDEILGDTPTDELARRLFARGGIAGVHVNGNVITVEFSDPEVDGVEEIISGLYLYWVEGVEVPSDDELTGAVG</sequence>
<protein>
    <recommendedName>
        <fullName evidence="2">Scaffold protein Nfu/NifU N-terminal domain-containing protein</fullName>
    </recommendedName>
</protein>